<sequence length="168" mass="18681">MARIYISVGSNIEPEKYLRNARTALEAQLGALSLSPVYQSEAVGFEGEHFLNMVIGADTDLDIAALVALFKQIELDNGRKPGAKKFSARTLDLDLLLYGARVCQAPIELPRAEILHNAFVLWPLADIAPAEVHPLAGRDYQSLWQAFDKQSQRLWPVAFSWDNDSLSQ</sequence>
<keyword evidence="6" id="KW-0067">ATP-binding</keyword>
<keyword evidence="5" id="KW-0418">Kinase</keyword>
<reference evidence="9 10" key="1">
    <citation type="submission" date="2022-02" db="EMBL/GenBank/DDBJ databases">
        <title>The genome sequence of Shewanella sp. 3B26.</title>
        <authorList>
            <person name="Du J."/>
        </authorList>
    </citation>
    <scope>NUCLEOTIDE SEQUENCE [LARGE SCALE GENOMIC DNA]</scope>
    <source>
        <strain evidence="9 10">3B26</strain>
    </source>
</reference>
<dbReference type="PANTHER" id="PTHR43071">
    <property type="entry name" value="2-AMINO-4-HYDROXY-6-HYDROXYMETHYLDIHYDROPTERIDINE PYROPHOSPHOKINASE"/>
    <property type="match status" value="1"/>
</dbReference>
<dbReference type="CDD" id="cd00483">
    <property type="entry name" value="HPPK"/>
    <property type="match status" value="1"/>
</dbReference>
<evidence type="ECO:0000256" key="3">
    <source>
        <dbReference type="ARBA" id="ARBA00022679"/>
    </source>
</evidence>
<dbReference type="EC" id="2.7.6.3" evidence="2"/>
<dbReference type="GO" id="GO:0046656">
    <property type="term" value="P:folic acid biosynthetic process"/>
    <property type="evidence" value="ECO:0007669"/>
    <property type="project" value="UniProtKB-KW"/>
</dbReference>
<keyword evidence="4" id="KW-0547">Nucleotide-binding</keyword>
<evidence type="ECO:0000256" key="7">
    <source>
        <dbReference type="ARBA" id="ARBA00022909"/>
    </source>
</evidence>
<dbReference type="InterPro" id="IPR035907">
    <property type="entry name" value="Hppk_sf"/>
</dbReference>
<dbReference type="Gene3D" id="3.30.70.560">
    <property type="entry name" value="7,8-Dihydro-6-hydroxymethylpterin-pyrophosphokinase HPPK"/>
    <property type="match status" value="1"/>
</dbReference>
<dbReference type="Pfam" id="PF01288">
    <property type="entry name" value="HPPK"/>
    <property type="match status" value="1"/>
</dbReference>
<dbReference type="GO" id="GO:0003848">
    <property type="term" value="F:2-amino-4-hydroxy-6-hydroxymethyldihydropteridine diphosphokinase activity"/>
    <property type="evidence" value="ECO:0007669"/>
    <property type="project" value="UniProtKB-EC"/>
</dbReference>
<dbReference type="NCBIfam" id="TIGR01498">
    <property type="entry name" value="folK"/>
    <property type="match status" value="1"/>
</dbReference>
<name>A0AAJ1BG26_9GAMM</name>
<gene>
    <name evidence="9" type="primary">folK</name>
    <name evidence="9" type="ORF">MJ923_02730</name>
</gene>
<dbReference type="GO" id="GO:0016301">
    <property type="term" value="F:kinase activity"/>
    <property type="evidence" value="ECO:0007669"/>
    <property type="project" value="UniProtKB-KW"/>
</dbReference>
<keyword evidence="7" id="KW-0289">Folate biosynthesis</keyword>
<comment type="pathway">
    <text evidence="1">Cofactor biosynthesis; tetrahydrofolate biosynthesis; 2-amino-4-hydroxy-6-hydroxymethyl-7,8-dihydropteridine diphosphate from 7,8-dihydroneopterin triphosphate: step 4/4.</text>
</comment>
<dbReference type="GO" id="GO:0005524">
    <property type="term" value="F:ATP binding"/>
    <property type="evidence" value="ECO:0007669"/>
    <property type="project" value="UniProtKB-KW"/>
</dbReference>
<dbReference type="SUPFAM" id="SSF55083">
    <property type="entry name" value="6-hydroxymethyl-7,8-dihydropterin pyrophosphokinase, HPPK"/>
    <property type="match status" value="1"/>
</dbReference>
<protein>
    <recommendedName>
        <fullName evidence="2">2-amino-4-hydroxy-6-hydroxymethyldihydropteridine diphosphokinase</fullName>
        <ecNumber evidence="2">2.7.6.3</ecNumber>
    </recommendedName>
</protein>
<organism evidence="9 10">
    <name type="scientific">Shewanella zhuhaiensis</name>
    <dbReference type="NCBI Taxonomy" id="2919576"/>
    <lineage>
        <taxon>Bacteria</taxon>
        <taxon>Pseudomonadati</taxon>
        <taxon>Pseudomonadota</taxon>
        <taxon>Gammaproteobacteria</taxon>
        <taxon>Alteromonadales</taxon>
        <taxon>Shewanellaceae</taxon>
        <taxon>Shewanella</taxon>
    </lineage>
</organism>
<evidence type="ECO:0000256" key="2">
    <source>
        <dbReference type="ARBA" id="ARBA00013253"/>
    </source>
</evidence>
<evidence type="ECO:0000259" key="8">
    <source>
        <dbReference type="Pfam" id="PF01288"/>
    </source>
</evidence>
<dbReference type="EMBL" id="JAKUDL010000001">
    <property type="protein sequence ID" value="MCH4293219.1"/>
    <property type="molecule type" value="Genomic_DNA"/>
</dbReference>
<feature type="domain" description="7,8-dihydro-6-hydroxymethylpterin-pyrophosphokinase" evidence="8">
    <location>
        <begin position="5"/>
        <end position="129"/>
    </location>
</feature>
<evidence type="ECO:0000256" key="6">
    <source>
        <dbReference type="ARBA" id="ARBA00022840"/>
    </source>
</evidence>
<dbReference type="PANTHER" id="PTHR43071:SF2">
    <property type="entry name" value="2-AMINO-4-HYDROXY-6-HYDROXYMETHYLDIHYDROPTERIDINE PYROPHOSPHOKINASE"/>
    <property type="match status" value="1"/>
</dbReference>
<evidence type="ECO:0000256" key="1">
    <source>
        <dbReference type="ARBA" id="ARBA00005051"/>
    </source>
</evidence>
<accession>A0AAJ1BG26</accession>
<keyword evidence="3 9" id="KW-0808">Transferase</keyword>
<dbReference type="InterPro" id="IPR000550">
    <property type="entry name" value="Hppk"/>
</dbReference>
<comment type="caution">
    <text evidence="9">The sequence shown here is derived from an EMBL/GenBank/DDBJ whole genome shotgun (WGS) entry which is preliminary data.</text>
</comment>
<evidence type="ECO:0000256" key="5">
    <source>
        <dbReference type="ARBA" id="ARBA00022777"/>
    </source>
</evidence>
<evidence type="ECO:0000313" key="9">
    <source>
        <dbReference type="EMBL" id="MCH4293219.1"/>
    </source>
</evidence>
<keyword evidence="10" id="KW-1185">Reference proteome</keyword>
<proteinExistence type="predicted"/>
<dbReference type="Proteomes" id="UP001297581">
    <property type="component" value="Unassembled WGS sequence"/>
</dbReference>
<dbReference type="RefSeq" id="WP_240589810.1">
    <property type="nucleotide sequence ID" value="NZ_JAKUDL010000001.1"/>
</dbReference>
<evidence type="ECO:0000256" key="4">
    <source>
        <dbReference type="ARBA" id="ARBA00022741"/>
    </source>
</evidence>
<evidence type="ECO:0000313" key="10">
    <source>
        <dbReference type="Proteomes" id="UP001297581"/>
    </source>
</evidence>
<dbReference type="AlphaFoldDB" id="A0AAJ1BG26"/>